<feature type="region of interest" description="Disordered" evidence="1">
    <location>
        <begin position="1"/>
        <end position="33"/>
    </location>
</feature>
<gene>
    <name evidence="3" type="ORF">ACFSBT_15935</name>
</gene>
<dbReference type="RefSeq" id="WP_250874709.1">
    <property type="nucleotide sequence ID" value="NZ_JALXFV010000008.1"/>
</dbReference>
<keyword evidence="2" id="KW-0472">Membrane</keyword>
<sequence length="159" mass="16460">MSSTDELLRELESDESSTRSPSSEPPASDTRRARAKRRAVGVFSPKKFLAALLFVAGGMLLGSAIPLIPGTGFLGVAFAAFVYGLVTSERRYLEAGLAGGVVSAVGFLLLNLTTFSIGLFNGFGPQLALAIGAVGFLAGVVGNYFGRDLRAGLTADIGE</sequence>
<evidence type="ECO:0000313" key="3">
    <source>
        <dbReference type="EMBL" id="MFD1514772.1"/>
    </source>
</evidence>
<evidence type="ECO:0000256" key="1">
    <source>
        <dbReference type="SAM" id="MobiDB-lite"/>
    </source>
</evidence>
<comment type="caution">
    <text evidence="3">The sequence shown here is derived from an EMBL/GenBank/DDBJ whole genome shotgun (WGS) entry which is preliminary data.</text>
</comment>
<keyword evidence="2" id="KW-1133">Transmembrane helix</keyword>
<feature type="transmembrane region" description="Helical" evidence="2">
    <location>
        <begin position="40"/>
        <end position="61"/>
    </location>
</feature>
<dbReference type="EMBL" id="JBHUDC010000008">
    <property type="protein sequence ID" value="MFD1514772.1"/>
    <property type="molecule type" value="Genomic_DNA"/>
</dbReference>
<protein>
    <recommendedName>
        <fullName evidence="5">DUF5518 domain-containing protein</fullName>
    </recommendedName>
</protein>
<accession>A0ABD6AYX9</accession>
<keyword evidence="4" id="KW-1185">Reference proteome</keyword>
<dbReference type="Proteomes" id="UP001597187">
    <property type="component" value="Unassembled WGS sequence"/>
</dbReference>
<feature type="transmembrane region" description="Helical" evidence="2">
    <location>
        <begin position="67"/>
        <end position="86"/>
    </location>
</feature>
<organism evidence="3 4">
    <name type="scientific">Halomarina rubra</name>
    <dbReference type="NCBI Taxonomy" id="2071873"/>
    <lineage>
        <taxon>Archaea</taxon>
        <taxon>Methanobacteriati</taxon>
        <taxon>Methanobacteriota</taxon>
        <taxon>Stenosarchaea group</taxon>
        <taxon>Halobacteria</taxon>
        <taxon>Halobacteriales</taxon>
        <taxon>Natronomonadaceae</taxon>
        <taxon>Halomarina</taxon>
    </lineage>
</organism>
<feature type="compositionally biased region" description="Basic and acidic residues" evidence="1">
    <location>
        <begin position="1"/>
        <end position="11"/>
    </location>
</feature>
<feature type="transmembrane region" description="Helical" evidence="2">
    <location>
        <begin position="126"/>
        <end position="145"/>
    </location>
</feature>
<evidence type="ECO:0000256" key="2">
    <source>
        <dbReference type="SAM" id="Phobius"/>
    </source>
</evidence>
<proteinExistence type="predicted"/>
<name>A0ABD6AYX9_9EURY</name>
<evidence type="ECO:0008006" key="5">
    <source>
        <dbReference type="Google" id="ProtNLM"/>
    </source>
</evidence>
<feature type="transmembrane region" description="Helical" evidence="2">
    <location>
        <begin position="98"/>
        <end position="120"/>
    </location>
</feature>
<keyword evidence="2" id="KW-0812">Transmembrane</keyword>
<evidence type="ECO:0000313" key="4">
    <source>
        <dbReference type="Proteomes" id="UP001597187"/>
    </source>
</evidence>
<reference evidence="3 4" key="1">
    <citation type="journal article" date="2019" name="Int. J. Syst. Evol. Microbiol.">
        <title>The Global Catalogue of Microorganisms (GCM) 10K type strain sequencing project: providing services to taxonomists for standard genome sequencing and annotation.</title>
        <authorList>
            <consortium name="The Broad Institute Genomics Platform"/>
            <consortium name="The Broad Institute Genome Sequencing Center for Infectious Disease"/>
            <person name="Wu L."/>
            <person name="Ma J."/>
        </authorList>
    </citation>
    <scope>NUCLEOTIDE SEQUENCE [LARGE SCALE GENOMIC DNA]</scope>
    <source>
        <strain evidence="3 4">CGMCC 1.12563</strain>
    </source>
</reference>
<dbReference type="AlphaFoldDB" id="A0ABD6AYX9"/>
<feature type="compositionally biased region" description="Low complexity" evidence="1">
    <location>
        <begin position="18"/>
        <end position="28"/>
    </location>
</feature>